<dbReference type="InterPro" id="IPR004090">
    <property type="entry name" value="Chemotax_Me-accpt_rcpt"/>
</dbReference>
<dbReference type="CDD" id="cd11386">
    <property type="entry name" value="MCP_signal"/>
    <property type="match status" value="1"/>
</dbReference>
<protein>
    <submittedName>
        <fullName evidence="10">Methyl-accepting chemotaxis sensory transducer</fullName>
    </submittedName>
</protein>
<comment type="subcellular location">
    <subcellularLocation>
        <location evidence="1">Membrane</location>
    </subcellularLocation>
</comment>
<dbReference type="STRING" id="207559.Dde_2585"/>
<dbReference type="FunFam" id="1.10.287.950:FF:000001">
    <property type="entry name" value="Methyl-accepting chemotaxis sensory transducer"/>
    <property type="match status" value="1"/>
</dbReference>
<evidence type="ECO:0000313" key="11">
    <source>
        <dbReference type="Proteomes" id="UP000002710"/>
    </source>
</evidence>
<evidence type="ECO:0000259" key="9">
    <source>
        <dbReference type="PROSITE" id="PS50885"/>
    </source>
</evidence>
<reference evidence="10 11" key="1">
    <citation type="journal article" date="2011" name="J. Bacteriol.">
        <title>Complete genome sequence and updated annotation of Desulfovibrio alaskensis G20.</title>
        <authorList>
            <person name="Hauser L.J."/>
            <person name="Land M.L."/>
            <person name="Brown S.D."/>
            <person name="Larimer F."/>
            <person name="Keller K.L."/>
            <person name="Rapp-Giles B.J."/>
            <person name="Price M.N."/>
            <person name="Lin M."/>
            <person name="Bruce D.C."/>
            <person name="Detter J.C."/>
            <person name="Tapia R."/>
            <person name="Han C.S."/>
            <person name="Goodwin L.A."/>
            <person name="Cheng J.F."/>
            <person name="Pitluck S."/>
            <person name="Copeland A."/>
            <person name="Lucas S."/>
            <person name="Nolan M."/>
            <person name="Lapidus A.L."/>
            <person name="Palumbo A.V."/>
            <person name="Wall J.D."/>
        </authorList>
    </citation>
    <scope>NUCLEOTIDE SEQUENCE [LARGE SCALE GENOMIC DNA]</scope>
    <source>
        <strain evidence="11">ATCC BAA 1058 / DSM 17464 / G20</strain>
    </source>
</reference>
<dbReference type="Pfam" id="PF00015">
    <property type="entry name" value="MCPsignal"/>
    <property type="match status" value="1"/>
</dbReference>
<keyword evidence="7" id="KW-0812">Transmembrane</keyword>
<evidence type="ECO:0000313" key="10">
    <source>
        <dbReference type="EMBL" id="ABB39381.1"/>
    </source>
</evidence>
<dbReference type="GO" id="GO:0006935">
    <property type="term" value="P:chemotaxis"/>
    <property type="evidence" value="ECO:0007669"/>
    <property type="project" value="InterPro"/>
</dbReference>
<dbReference type="EMBL" id="CP000112">
    <property type="protein sequence ID" value="ABB39381.1"/>
    <property type="molecule type" value="Genomic_DNA"/>
</dbReference>
<dbReference type="eggNOG" id="COG0840">
    <property type="taxonomic scope" value="Bacteria"/>
</dbReference>
<evidence type="ECO:0000256" key="1">
    <source>
        <dbReference type="ARBA" id="ARBA00004370"/>
    </source>
</evidence>
<dbReference type="Gene3D" id="6.10.340.10">
    <property type="match status" value="1"/>
</dbReference>
<dbReference type="GO" id="GO:0016020">
    <property type="term" value="C:membrane"/>
    <property type="evidence" value="ECO:0007669"/>
    <property type="project" value="UniProtKB-SubCell"/>
</dbReference>
<proteinExistence type="inferred from homology"/>
<evidence type="ECO:0000256" key="7">
    <source>
        <dbReference type="SAM" id="Phobius"/>
    </source>
</evidence>
<dbReference type="AlphaFoldDB" id="Q30Y65"/>
<gene>
    <name evidence="10" type="ordered locus">Dde_2585</name>
</gene>
<evidence type="ECO:0000256" key="3">
    <source>
        <dbReference type="ARBA" id="ARBA00029447"/>
    </source>
</evidence>
<dbReference type="PANTHER" id="PTHR32089">
    <property type="entry name" value="METHYL-ACCEPTING CHEMOTAXIS PROTEIN MCPB"/>
    <property type="match status" value="1"/>
</dbReference>
<evidence type="ECO:0000256" key="6">
    <source>
        <dbReference type="SAM" id="MobiDB-lite"/>
    </source>
</evidence>
<dbReference type="GO" id="GO:0007165">
    <property type="term" value="P:signal transduction"/>
    <property type="evidence" value="ECO:0007669"/>
    <property type="project" value="UniProtKB-KW"/>
</dbReference>
<dbReference type="RefSeq" id="WP_011368428.1">
    <property type="nucleotide sequence ID" value="NC_007519.1"/>
</dbReference>
<keyword evidence="11" id="KW-1185">Reference proteome</keyword>
<dbReference type="KEGG" id="dde:Dde_2585"/>
<dbReference type="PANTHER" id="PTHR32089:SF112">
    <property type="entry name" value="LYSOZYME-LIKE PROTEIN-RELATED"/>
    <property type="match status" value="1"/>
</dbReference>
<sequence>MTKSIQTILILILVAVVTTILTAFGAQSYYLEQTKQLALLTNESNRAAARLAVNMASPMWELDEDLASDVVASEMQAENVHTVVIWEPDQEKIFYGRTKAGTEEAEADQLPEGSDYITATSEVLHKESVIGVAGVAVSKANMRADLRATLQKIALTTITIDALLIFALFMAMRSVIIKPLKSIEEYVVSISNGNYDVGFSAARFLGELKRLRTAVETMVENLKRNISEIQIKEKEAAKAAAEAKQAFAAAEESKEKAVRARREGLLEAAGVLKGIGGRIREASSDLSEKVDAVTSRSDQQRERATSTATAMEEMNATVLEVARSASEAALSAEESRSTAGLGSSKVVELVTTIKDVVQQTENLKNSLNVLGSHAEGIGRIMGVINDIADQTNLLALNAAIEAARAGDAGRGFAVVADEVRKLAEKTMQATKEVETVVRDIQSSSQINISGMEQTSEVVRTSTTLAEEAGRSLEQIVRTIEMTSDQVRSIATASEEQSASSEEINQAMVHINDLAAEIADDMALANDAINELSTYANNLAELIEKLEHDGEDN</sequence>
<dbReference type="PROSITE" id="PS50111">
    <property type="entry name" value="CHEMOTAXIS_TRANSDUC_2"/>
    <property type="match status" value="1"/>
</dbReference>
<keyword evidence="5" id="KW-0175">Coiled coil</keyword>
<evidence type="ECO:0000259" key="8">
    <source>
        <dbReference type="PROSITE" id="PS50111"/>
    </source>
</evidence>
<comment type="similarity">
    <text evidence="3">Belongs to the methyl-accepting chemotaxis (MCP) protein family.</text>
</comment>
<keyword evidence="7" id="KW-1133">Transmembrane helix</keyword>
<name>Q30Y65_OLEA2</name>
<dbReference type="Gene3D" id="1.10.287.950">
    <property type="entry name" value="Methyl-accepting chemotaxis protein"/>
    <property type="match status" value="1"/>
</dbReference>
<feature type="domain" description="HAMP" evidence="9">
    <location>
        <begin position="174"/>
        <end position="227"/>
    </location>
</feature>
<feature type="region of interest" description="Disordered" evidence="6">
    <location>
        <begin position="286"/>
        <end position="308"/>
    </location>
</feature>
<feature type="domain" description="Methyl-accepting transducer" evidence="8">
    <location>
        <begin position="275"/>
        <end position="511"/>
    </location>
</feature>
<keyword evidence="7" id="KW-0472">Membrane</keyword>
<dbReference type="PROSITE" id="PS50885">
    <property type="entry name" value="HAMP"/>
    <property type="match status" value="1"/>
</dbReference>
<dbReference type="Proteomes" id="UP000002710">
    <property type="component" value="Chromosome"/>
</dbReference>
<dbReference type="SMART" id="SM00283">
    <property type="entry name" value="MA"/>
    <property type="match status" value="1"/>
</dbReference>
<dbReference type="HOGENOM" id="CLU_000445_107_27_7"/>
<dbReference type="SUPFAM" id="SSF58104">
    <property type="entry name" value="Methyl-accepting chemotaxis protein (MCP) signaling domain"/>
    <property type="match status" value="1"/>
</dbReference>
<dbReference type="GO" id="GO:0004888">
    <property type="term" value="F:transmembrane signaling receptor activity"/>
    <property type="evidence" value="ECO:0007669"/>
    <property type="project" value="InterPro"/>
</dbReference>
<feature type="transmembrane region" description="Helical" evidence="7">
    <location>
        <begin position="153"/>
        <end position="172"/>
    </location>
</feature>
<accession>Q30Y65</accession>
<evidence type="ECO:0000256" key="5">
    <source>
        <dbReference type="SAM" id="Coils"/>
    </source>
</evidence>
<feature type="coiled-coil region" evidence="5">
    <location>
        <begin position="205"/>
        <end position="263"/>
    </location>
</feature>
<organism evidence="10 11">
    <name type="scientific">Oleidesulfovibrio alaskensis (strain ATCC BAA-1058 / DSM 17464 / G20)</name>
    <name type="common">Desulfovibrio alaskensis</name>
    <dbReference type="NCBI Taxonomy" id="207559"/>
    <lineage>
        <taxon>Bacteria</taxon>
        <taxon>Pseudomonadati</taxon>
        <taxon>Thermodesulfobacteriota</taxon>
        <taxon>Desulfovibrionia</taxon>
        <taxon>Desulfovibrionales</taxon>
        <taxon>Desulfovibrionaceae</taxon>
        <taxon>Oleidesulfovibrio</taxon>
    </lineage>
</organism>
<dbReference type="PRINTS" id="PR00260">
    <property type="entry name" value="CHEMTRNSDUCR"/>
</dbReference>
<evidence type="ECO:0000256" key="2">
    <source>
        <dbReference type="ARBA" id="ARBA00023224"/>
    </source>
</evidence>
<dbReference type="InterPro" id="IPR003660">
    <property type="entry name" value="HAMP_dom"/>
</dbReference>
<evidence type="ECO:0000256" key="4">
    <source>
        <dbReference type="PROSITE-ProRule" id="PRU00284"/>
    </source>
</evidence>
<dbReference type="InterPro" id="IPR004089">
    <property type="entry name" value="MCPsignal_dom"/>
</dbReference>
<keyword evidence="2 4" id="KW-0807">Transducer</keyword>